<dbReference type="InterPro" id="IPR054613">
    <property type="entry name" value="Peptidase_S78_dom"/>
</dbReference>
<name>A0A1H3BU75_9BACL</name>
<dbReference type="NCBIfam" id="TIGR01543">
    <property type="entry name" value="proheadase_HK97"/>
    <property type="match status" value="1"/>
</dbReference>
<dbReference type="GO" id="GO:0008233">
    <property type="term" value="F:peptidase activity"/>
    <property type="evidence" value="ECO:0007669"/>
    <property type="project" value="UniProtKB-KW"/>
</dbReference>
<evidence type="ECO:0000256" key="3">
    <source>
        <dbReference type="ARBA" id="ARBA00022801"/>
    </source>
</evidence>
<feature type="domain" description="Prohead serine protease" evidence="4">
    <location>
        <begin position="14"/>
        <end position="160"/>
    </location>
</feature>
<proteinExistence type="predicted"/>
<sequence>MKIERRAFPLLEFRTEGDESPKIRGYAAVFGKLSENLGGFREKIAPGAFDKTLKSADVRALWNHNPDYVLGRNKSGTLTMQEDERGLAIEIDPPDTSWARDLITSMKRGDINQMSFGFRTVSDNWEVRGKENVRTLEEVDLFDVSPVTYPAYPQTTIKARSLIQEAGLDFDHLTQIMVRARSGLPFSKEDRSFLEQGIASLKDLIPAEASQGTSLAQSEDAPAQVRSVAMLRKRLELVSKL</sequence>
<organism evidence="5 6">
    <name type="scientific">Marininema mesophilum</name>
    <dbReference type="NCBI Taxonomy" id="1048340"/>
    <lineage>
        <taxon>Bacteria</taxon>
        <taxon>Bacillati</taxon>
        <taxon>Bacillota</taxon>
        <taxon>Bacilli</taxon>
        <taxon>Bacillales</taxon>
        <taxon>Thermoactinomycetaceae</taxon>
        <taxon>Marininema</taxon>
    </lineage>
</organism>
<protein>
    <submittedName>
        <fullName evidence="5">Phage prohead protease, HK97 family</fullName>
    </submittedName>
</protein>
<evidence type="ECO:0000313" key="5">
    <source>
        <dbReference type="EMBL" id="SDX45265.1"/>
    </source>
</evidence>
<dbReference type="STRING" id="1048340.SAMN05444487_11829"/>
<evidence type="ECO:0000313" key="6">
    <source>
        <dbReference type="Proteomes" id="UP000198534"/>
    </source>
</evidence>
<dbReference type="Proteomes" id="UP000198534">
    <property type="component" value="Unassembled WGS sequence"/>
</dbReference>
<gene>
    <name evidence="5" type="ORF">SAMN05444487_11829</name>
</gene>
<dbReference type="Pfam" id="PF04586">
    <property type="entry name" value="Peptidase_S78"/>
    <property type="match status" value="1"/>
</dbReference>
<evidence type="ECO:0000256" key="1">
    <source>
        <dbReference type="ARBA" id="ARBA00022612"/>
    </source>
</evidence>
<dbReference type="InterPro" id="IPR006433">
    <property type="entry name" value="Prohead_protease"/>
</dbReference>
<keyword evidence="1" id="KW-1188">Viral release from host cell</keyword>
<dbReference type="GO" id="GO:0006508">
    <property type="term" value="P:proteolysis"/>
    <property type="evidence" value="ECO:0007669"/>
    <property type="project" value="UniProtKB-KW"/>
</dbReference>
<reference evidence="5 6" key="1">
    <citation type="submission" date="2016-10" db="EMBL/GenBank/DDBJ databases">
        <authorList>
            <person name="de Groot N.N."/>
        </authorList>
    </citation>
    <scope>NUCLEOTIDE SEQUENCE [LARGE SCALE GENOMIC DNA]</scope>
    <source>
        <strain evidence="5 6">DSM 45610</strain>
    </source>
</reference>
<accession>A0A1H3BU75</accession>
<evidence type="ECO:0000256" key="2">
    <source>
        <dbReference type="ARBA" id="ARBA00022670"/>
    </source>
</evidence>
<keyword evidence="2 5" id="KW-0645">Protease</keyword>
<dbReference type="EMBL" id="FNNQ01000018">
    <property type="protein sequence ID" value="SDX45265.1"/>
    <property type="molecule type" value="Genomic_DNA"/>
</dbReference>
<keyword evidence="3" id="KW-0378">Hydrolase</keyword>
<dbReference type="RefSeq" id="WP_091742608.1">
    <property type="nucleotide sequence ID" value="NZ_FNNQ01000018.1"/>
</dbReference>
<evidence type="ECO:0000259" key="4">
    <source>
        <dbReference type="Pfam" id="PF04586"/>
    </source>
</evidence>
<dbReference type="AlphaFoldDB" id="A0A1H3BU75"/>
<keyword evidence="6" id="KW-1185">Reference proteome</keyword>
<dbReference type="OrthoDB" id="64791at2"/>